<proteinExistence type="predicted"/>
<organism evidence="1 2">
    <name type="scientific">Popillia japonica</name>
    <name type="common">Japanese beetle</name>
    <dbReference type="NCBI Taxonomy" id="7064"/>
    <lineage>
        <taxon>Eukaryota</taxon>
        <taxon>Metazoa</taxon>
        <taxon>Ecdysozoa</taxon>
        <taxon>Arthropoda</taxon>
        <taxon>Hexapoda</taxon>
        <taxon>Insecta</taxon>
        <taxon>Pterygota</taxon>
        <taxon>Neoptera</taxon>
        <taxon>Endopterygota</taxon>
        <taxon>Coleoptera</taxon>
        <taxon>Polyphaga</taxon>
        <taxon>Scarabaeiformia</taxon>
        <taxon>Scarabaeidae</taxon>
        <taxon>Rutelinae</taxon>
        <taxon>Popillia</taxon>
    </lineage>
</organism>
<reference evidence="1 2" key="1">
    <citation type="journal article" date="2024" name="BMC Genomics">
        <title>De novo assembly and annotation of Popillia japonica's genome with initial clues to its potential as an invasive pest.</title>
        <authorList>
            <person name="Cucini C."/>
            <person name="Boschi S."/>
            <person name="Funari R."/>
            <person name="Cardaioli E."/>
            <person name="Iannotti N."/>
            <person name="Marturano G."/>
            <person name="Paoli F."/>
            <person name="Bruttini M."/>
            <person name="Carapelli A."/>
            <person name="Frati F."/>
            <person name="Nardi F."/>
        </authorList>
    </citation>
    <scope>NUCLEOTIDE SEQUENCE [LARGE SCALE GENOMIC DNA]</scope>
    <source>
        <strain evidence="1">DMR45628</strain>
    </source>
</reference>
<sequence length="96" mass="11236">MSTCTEQRCKALSVEEKISTYVHIIKEIQIRKKQSDKDKILALEGTNKNVKRLRKPVAGRVDEVINEPIIYQLVVLFFKLRQKNLQNYSTTMNLWA</sequence>
<evidence type="ECO:0000313" key="2">
    <source>
        <dbReference type="Proteomes" id="UP001458880"/>
    </source>
</evidence>
<name>A0AAW1JHZ3_POPJA</name>
<dbReference type="AlphaFoldDB" id="A0AAW1JHZ3"/>
<evidence type="ECO:0000313" key="1">
    <source>
        <dbReference type="EMBL" id="KAK9703096.1"/>
    </source>
</evidence>
<comment type="caution">
    <text evidence="1">The sequence shown here is derived from an EMBL/GenBank/DDBJ whole genome shotgun (WGS) entry which is preliminary data.</text>
</comment>
<keyword evidence="2" id="KW-1185">Reference proteome</keyword>
<dbReference type="Proteomes" id="UP001458880">
    <property type="component" value="Unassembled WGS sequence"/>
</dbReference>
<gene>
    <name evidence="1" type="ORF">QE152_g29536</name>
</gene>
<protein>
    <submittedName>
        <fullName evidence="1">Uncharacterized protein</fullName>
    </submittedName>
</protein>
<dbReference type="EMBL" id="JASPKY010000376">
    <property type="protein sequence ID" value="KAK9703096.1"/>
    <property type="molecule type" value="Genomic_DNA"/>
</dbReference>
<accession>A0AAW1JHZ3</accession>